<dbReference type="Gene3D" id="1.10.3780.10">
    <property type="entry name" value="SusD-like"/>
    <property type="match status" value="1"/>
</dbReference>
<proteinExistence type="inferred from homology"/>
<evidence type="ECO:0000259" key="7">
    <source>
        <dbReference type="Pfam" id="PF07980"/>
    </source>
</evidence>
<keyword evidence="4" id="KW-0472">Membrane</keyword>
<organism evidence="9 10">
    <name type="scientific">Kaistella daneshvariae</name>
    <dbReference type="NCBI Taxonomy" id="2487074"/>
    <lineage>
        <taxon>Bacteria</taxon>
        <taxon>Pseudomonadati</taxon>
        <taxon>Bacteroidota</taxon>
        <taxon>Flavobacteriia</taxon>
        <taxon>Flavobacteriales</taxon>
        <taxon>Weeksellaceae</taxon>
        <taxon>Chryseobacterium group</taxon>
        <taxon>Kaistella</taxon>
    </lineage>
</organism>
<dbReference type="Gene3D" id="1.25.40.390">
    <property type="match status" value="1"/>
</dbReference>
<comment type="subcellular location">
    <subcellularLocation>
        <location evidence="1">Cell outer membrane</location>
    </subcellularLocation>
</comment>
<dbReference type="Proteomes" id="UP000270224">
    <property type="component" value="Unassembled WGS sequence"/>
</dbReference>
<dbReference type="InterPro" id="IPR033985">
    <property type="entry name" value="SusD-like_N"/>
</dbReference>
<dbReference type="SUPFAM" id="SSF48452">
    <property type="entry name" value="TPR-like"/>
    <property type="match status" value="1"/>
</dbReference>
<evidence type="ECO:0000256" key="6">
    <source>
        <dbReference type="SAM" id="SignalP"/>
    </source>
</evidence>
<dbReference type="RefSeq" id="WP_123265546.1">
    <property type="nucleotide sequence ID" value="NZ_RJUG01000003.1"/>
</dbReference>
<dbReference type="Gene3D" id="1.25.40.10">
    <property type="entry name" value="Tetratricopeptide repeat domain"/>
    <property type="match status" value="1"/>
</dbReference>
<dbReference type="InterPro" id="IPR012944">
    <property type="entry name" value="SusD_RagB_dom"/>
</dbReference>
<accession>A0A3N0WVG4</accession>
<dbReference type="Pfam" id="PF07980">
    <property type="entry name" value="SusD_RagB"/>
    <property type="match status" value="1"/>
</dbReference>
<feature type="signal peptide" evidence="6">
    <location>
        <begin position="1"/>
        <end position="24"/>
    </location>
</feature>
<dbReference type="EMBL" id="RJUG01000003">
    <property type="protein sequence ID" value="ROI08963.1"/>
    <property type="molecule type" value="Genomic_DNA"/>
</dbReference>
<feature type="domain" description="SusD-like N-terminal" evidence="8">
    <location>
        <begin position="104"/>
        <end position="247"/>
    </location>
</feature>
<dbReference type="GO" id="GO:0009279">
    <property type="term" value="C:cell outer membrane"/>
    <property type="evidence" value="ECO:0007669"/>
    <property type="project" value="UniProtKB-SubCell"/>
</dbReference>
<evidence type="ECO:0000256" key="1">
    <source>
        <dbReference type="ARBA" id="ARBA00004442"/>
    </source>
</evidence>
<name>A0A3N0WVG4_9FLAO</name>
<feature type="domain" description="RagB/SusD" evidence="7">
    <location>
        <begin position="393"/>
        <end position="541"/>
    </location>
</feature>
<feature type="chain" id="PRO_5017955138" evidence="6">
    <location>
        <begin position="25"/>
        <end position="541"/>
    </location>
</feature>
<comment type="caution">
    <text evidence="9">The sequence shown here is derived from an EMBL/GenBank/DDBJ whole genome shotgun (WGS) entry which is preliminary data.</text>
</comment>
<comment type="similarity">
    <text evidence="2">Belongs to the SusD family.</text>
</comment>
<sequence>MKNFRLKNISIALAIFGASFTVSSCIDDLRQEPITEVTAASLYKNFDNYKGLLAKLYGGLAVGGQAGGDGSGDIADIDGGFSNYMRLLYIMQEITTDEAVIGWNDGTLPEFHKMTWTPTNEFNNAMYYRLYTEIAFTNEFIKNTTDEMLSQNGITGANLDEAKAMRAEARFLRAQSYYHLLDLYGNVPFVDETTFGTLPKQIARKDLFAYVEKELKTAEEGLKAPKANEYGRLDKAAAWTLLARLYLNAKVYTGTERNAEVIAYTEKVINAGYSLKKQVIQVPNEATPDPDDKMDKDISYASLFLADNNVNNPENIFSVVYDGLKTQTNGGTTFMVHAAVGGSMKPADFGINGGWGGLRTTKAFVQKFETSDLRGRFYTDGQSLEINDLGNFNDGYAFIKYKNVKSNGTPGAHDNWVEADLPVYRLADVYLMYAEAVLRGGGGNMATAVSYVNALRKRANASPVTFIDLNFILDERSRELSWENTRRTDLIRFGKFTSAAYLWPWKGNAKDGIAVGEYRNLFPIPNNDLVVNPNLVQNPGY</sequence>
<dbReference type="CDD" id="cd08977">
    <property type="entry name" value="SusD"/>
    <property type="match status" value="1"/>
</dbReference>
<reference evidence="10" key="1">
    <citation type="submission" date="2018-11" db="EMBL/GenBank/DDBJ databases">
        <title>Proposal to divide the Flavobacteriaceae and reorganize its genera based on Amino Acid Identity values calculated from whole genome sequences.</title>
        <authorList>
            <person name="Nicholson A.C."/>
            <person name="Gulvik C.A."/>
            <person name="Whitney A.M."/>
            <person name="Humrighouse B.W."/>
            <person name="Bell M."/>
            <person name="Holmens B."/>
            <person name="Steigerwalt A."/>
            <person name="Villarma A."/>
            <person name="Sheth M."/>
            <person name="Batra D."/>
            <person name="Pryor J."/>
            <person name="Bernardet J.-F."/>
            <person name="Hugo C."/>
            <person name="Kampfer P."/>
            <person name="Newman J."/>
            <person name="Mcquiston J.R."/>
        </authorList>
    </citation>
    <scope>NUCLEOTIDE SEQUENCE [LARGE SCALE GENOMIC DNA]</scope>
    <source>
        <strain evidence="10">H3056</strain>
    </source>
</reference>
<evidence type="ECO:0000259" key="8">
    <source>
        <dbReference type="Pfam" id="PF14322"/>
    </source>
</evidence>
<dbReference type="Pfam" id="PF14322">
    <property type="entry name" value="SusD-like_3"/>
    <property type="match status" value="1"/>
</dbReference>
<dbReference type="OrthoDB" id="5694214at2"/>
<protein>
    <submittedName>
        <fullName evidence="9">RagB/SusD family nutrient uptake outer membrane protein</fullName>
    </submittedName>
</protein>
<dbReference type="InterPro" id="IPR011990">
    <property type="entry name" value="TPR-like_helical_dom_sf"/>
</dbReference>
<evidence type="ECO:0000256" key="2">
    <source>
        <dbReference type="ARBA" id="ARBA00006275"/>
    </source>
</evidence>
<gene>
    <name evidence="9" type="ORF">EGI11_05945</name>
</gene>
<dbReference type="AlphaFoldDB" id="A0A3N0WVG4"/>
<evidence type="ECO:0000256" key="3">
    <source>
        <dbReference type="ARBA" id="ARBA00022729"/>
    </source>
</evidence>
<evidence type="ECO:0000313" key="9">
    <source>
        <dbReference type="EMBL" id="ROI08963.1"/>
    </source>
</evidence>
<keyword evidence="5" id="KW-0998">Cell outer membrane</keyword>
<evidence type="ECO:0000256" key="5">
    <source>
        <dbReference type="ARBA" id="ARBA00023237"/>
    </source>
</evidence>
<evidence type="ECO:0000256" key="4">
    <source>
        <dbReference type="ARBA" id="ARBA00023136"/>
    </source>
</evidence>
<evidence type="ECO:0000313" key="10">
    <source>
        <dbReference type="Proteomes" id="UP000270224"/>
    </source>
</evidence>
<dbReference type="PROSITE" id="PS51257">
    <property type="entry name" value="PROKAR_LIPOPROTEIN"/>
    <property type="match status" value="1"/>
</dbReference>
<keyword evidence="3 6" id="KW-0732">Signal</keyword>